<dbReference type="AlphaFoldDB" id="A0A8X6QI98"/>
<evidence type="ECO:0000256" key="1">
    <source>
        <dbReference type="SAM" id="MobiDB-lite"/>
    </source>
</evidence>
<protein>
    <submittedName>
        <fullName evidence="2">Uncharacterized protein</fullName>
    </submittedName>
</protein>
<evidence type="ECO:0000313" key="2">
    <source>
        <dbReference type="EMBL" id="GFU28381.1"/>
    </source>
</evidence>
<keyword evidence="3" id="KW-1185">Reference proteome</keyword>
<proteinExistence type="predicted"/>
<dbReference type="EMBL" id="BMAW01082278">
    <property type="protein sequence ID" value="GFU28381.1"/>
    <property type="molecule type" value="Genomic_DNA"/>
</dbReference>
<evidence type="ECO:0000313" key="3">
    <source>
        <dbReference type="Proteomes" id="UP000887013"/>
    </source>
</evidence>
<reference evidence="2" key="1">
    <citation type="submission" date="2020-08" db="EMBL/GenBank/DDBJ databases">
        <title>Multicomponent nature underlies the extraordinary mechanical properties of spider dragline silk.</title>
        <authorList>
            <person name="Kono N."/>
            <person name="Nakamura H."/>
            <person name="Mori M."/>
            <person name="Yoshida Y."/>
            <person name="Ohtoshi R."/>
            <person name="Malay A.D."/>
            <person name="Moran D.A.P."/>
            <person name="Tomita M."/>
            <person name="Numata K."/>
            <person name="Arakawa K."/>
        </authorList>
    </citation>
    <scope>NUCLEOTIDE SEQUENCE</scope>
</reference>
<accession>A0A8X6QI98</accession>
<dbReference type="Proteomes" id="UP000887013">
    <property type="component" value="Unassembled WGS sequence"/>
</dbReference>
<sequence>MGPDHESDVPLVQTNVHRVNKMNPKNTERMVDLPVPLSPLPPTPVYSPRSMSPAESVAELPELNFETSVAVSPELFFAKYLQPCSTEPRTAASRPGPSMAKPTVVSVVQRGTDPPRRKRYRSKEEKKSPKRSHTDEGKSSGRHTFPDARPHDPRSQDARPLYFKIPPRHIPLLGDVSFLRLGKNPVPKFFFHHHGLAVFSSLDDVFMLTNGVVSYALDQRCPNTLSKCLTYINIGTVCVTDARSEVQFRAFQNSLPTLSPWKRLTIVTLNYGKEDIDPCSYCNRKECHR</sequence>
<comment type="caution">
    <text evidence="2">The sequence shown here is derived from an EMBL/GenBank/DDBJ whole genome shotgun (WGS) entry which is preliminary data.</text>
</comment>
<feature type="compositionally biased region" description="Basic and acidic residues" evidence="1">
    <location>
        <begin position="122"/>
        <end position="157"/>
    </location>
</feature>
<feature type="region of interest" description="Disordered" evidence="1">
    <location>
        <begin position="87"/>
        <end position="159"/>
    </location>
</feature>
<organism evidence="2 3">
    <name type="scientific">Nephila pilipes</name>
    <name type="common">Giant wood spider</name>
    <name type="synonym">Nephila maculata</name>
    <dbReference type="NCBI Taxonomy" id="299642"/>
    <lineage>
        <taxon>Eukaryota</taxon>
        <taxon>Metazoa</taxon>
        <taxon>Ecdysozoa</taxon>
        <taxon>Arthropoda</taxon>
        <taxon>Chelicerata</taxon>
        <taxon>Arachnida</taxon>
        <taxon>Araneae</taxon>
        <taxon>Araneomorphae</taxon>
        <taxon>Entelegynae</taxon>
        <taxon>Araneoidea</taxon>
        <taxon>Nephilidae</taxon>
        <taxon>Nephila</taxon>
    </lineage>
</organism>
<gene>
    <name evidence="2" type="ORF">NPIL_173211</name>
</gene>
<name>A0A8X6QI98_NEPPI</name>